<dbReference type="PANTHER" id="PTHR13022">
    <property type="entry name" value="EUKARYOTIC TRANSLATION INITIATION FACTOR 3 SUBUNIT 11"/>
    <property type="match status" value="1"/>
</dbReference>
<dbReference type="InterPro" id="IPR000717">
    <property type="entry name" value="PCI_dom"/>
</dbReference>
<dbReference type="GO" id="GO:0003723">
    <property type="term" value="F:RNA binding"/>
    <property type="evidence" value="ECO:0007669"/>
    <property type="project" value="UniProtKB-UniRule"/>
</dbReference>
<dbReference type="GO" id="GO:0033290">
    <property type="term" value="C:eukaryotic 48S preinitiation complex"/>
    <property type="evidence" value="ECO:0007669"/>
    <property type="project" value="UniProtKB-UniRule"/>
</dbReference>
<dbReference type="Gene3D" id="1.10.10.10">
    <property type="entry name" value="Winged helix-like DNA-binding domain superfamily/Winged helix DNA-binding domain"/>
    <property type="match status" value="1"/>
</dbReference>
<sequence length="219" mass="24638">MAAVHVDRPTPIQSLIDSVERYNPDNVQVLEDYLATQCKNGQYDLQANLALLKLYQFNPQSAKESVIVNVLVKSMTAVPAPDFNLCMYLLAEYAGSESIQNLVSLQQLLEQSRYVQFWSTYASHKALTANVAGFEEAIREVIAKIVAMSYQAIKTTELQAYLALNGDAFNQFCAQKNWEIKDSSVLIPINKDNEAKTVVVRENIKFEQLTKVIGYSNEM</sequence>
<comment type="caution">
    <text evidence="6">The sequence shown here is derived from an EMBL/GenBank/DDBJ whole genome shotgun (WGS) entry which is preliminary data.</text>
</comment>
<dbReference type="GO" id="GO:0043022">
    <property type="term" value="F:ribosome binding"/>
    <property type="evidence" value="ECO:0007669"/>
    <property type="project" value="InterPro"/>
</dbReference>
<evidence type="ECO:0000256" key="3">
    <source>
        <dbReference type="ARBA" id="ARBA00022917"/>
    </source>
</evidence>
<evidence type="ECO:0000256" key="4">
    <source>
        <dbReference type="HAMAP-Rule" id="MF_03010"/>
    </source>
</evidence>
<dbReference type="GO" id="GO:0016282">
    <property type="term" value="C:eukaryotic 43S preinitiation complex"/>
    <property type="evidence" value="ECO:0007669"/>
    <property type="project" value="UniProtKB-UniRule"/>
</dbReference>
<keyword evidence="2 4" id="KW-0396">Initiation factor</keyword>
<dbReference type="Proteomes" id="UP000242180">
    <property type="component" value="Unassembled WGS sequence"/>
</dbReference>
<comment type="function">
    <text evidence="4">Component of the eukaryotic translation initiation factor 3 (eIF-3) complex, which is involved in protein synthesis of a specialized repertoire of mRNAs and, together with other initiation factors, stimulates binding of mRNA and methionyl-tRNAi to the 40S ribosome. The eIF-3 complex specifically targets and initiates translation of a subset of mRNAs involved in cell proliferation.</text>
</comment>
<gene>
    <name evidence="6" type="ORF">BCR43DRAFT_486637</name>
</gene>
<evidence type="ECO:0000256" key="1">
    <source>
        <dbReference type="ARBA" id="ARBA00022490"/>
    </source>
</evidence>
<protein>
    <recommendedName>
        <fullName evidence="4">Eukaryotic translation initiation factor 3 subunit K</fullName>
        <shortName evidence="4">eIF3k</shortName>
    </recommendedName>
    <alternativeName>
        <fullName evidence="4">eIF-3 p25</fullName>
    </alternativeName>
</protein>
<dbReference type="GO" id="GO:0006446">
    <property type="term" value="P:regulation of translational initiation"/>
    <property type="evidence" value="ECO:0007669"/>
    <property type="project" value="InterPro"/>
</dbReference>
<comment type="similarity">
    <text evidence="4">Belongs to the eIF-3 subunit K family.</text>
</comment>
<dbReference type="GO" id="GO:0003743">
    <property type="term" value="F:translation initiation factor activity"/>
    <property type="evidence" value="ECO:0007669"/>
    <property type="project" value="UniProtKB-UniRule"/>
</dbReference>
<dbReference type="GO" id="GO:0001732">
    <property type="term" value="P:formation of cytoplasmic translation initiation complex"/>
    <property type="evidence" value="ECO:0007669"/>
    <property type="project" value="UniProtKB-UniRule"/>
</dbReference>
<dbReference type="InterPro" id="IPR033464">
    <property type="entry name" value="CSN8_PSD8_EIF3K"/>
</dbReference>
<evidence type="ECO:0000313" key="7">
    <source>
        <dbReference type="Proteomes" id="UP000242180"/>
    </source>
</evidence>
<evidence type="ECO:0000313" key="6">
    <source>
        <dbReference type="EMBL" id="ORZ01255.1"/>
    </source>
</evidence>
<comment type="subunit">
    <text evidence="4">Component of the eukaryotic translation initiation factor 3 (eIF-3) complex.</text>
</comment>
<dbReference type="EMBL" id="MCGN01000002">
    <property type="protein sequence ID" value="ORZ01255.1"/>
    <property type="molecule type" value="Genomic_DNA"/>
</dbReference>
<dbReference type="FunFam" id="1.25.40.250:FF:000001">
    <property type="entry name" value="Eukaryotic translation initiation factor 3 subunit K"/>
    <property type="match status" value="1"/>
</dbReference>
<dbReference type="HAMAP" id="MF_03010">
    <property type="entry name" value="eIF3k"/>
    <property type="match status" value="1"/>
</dbReference>
<dbReference type="Pfam" id="PF10075">
    <property type="entry name" value="CSN8_PSD8_EIF3K"/>
    <property type="match status" value="1"/>
</dbReference>
<dbReference type="SUPFAM" id="SSF46785">
    <property type="entry name" value="Winged helix' DNA-binding domain"/>
    <property type="match status" value="1"/>
</dbReference>
<keyword evidence="1 4" id="KW-0963">Cytoplasm</keyword>
<evidence type="ECO:0000256" key="2">
    <source>
        <dbReference type="ARBA" id="ARBA00022540"/>
    </source>
</evidence>
<feature type="domain" description="PCI" evidence="5">
    <location>
        <begin position="43"/>
        <end position="203"/>
    </location>
</feature>
<evidence type="ECO:0000259" key="5">
    <source>
        <dbReference type="PROSITE" id="PS50250"/>
    </source>
</evidence>
<dbReference type="InterPro" id="IPR036390">
    <property type="entry name" value="WH_DNA-bd_sf"/>
</dbReference>
<accession>A0A1X2HPD6</accession>
<organism evidence="6 7">
    <name type="scientific">Syncephalastrum racemosum</name>
    <name type="common">Filamentous fungus</name>
    <dbReference type="NCBI Taxonomy" id="13706"/>
    <lineage>
        <taxon>Eukaryota</taxon>
        <taxon>Fungi</taxon>
        <taxon>Fungi incertae sedis</taxon>
        <taxon>Mucoromycota</taxon>
        <taxon>Mucoromycotina</taxon>
        <taxon>Mucoromycetes</taxon>
        <taxon>Mucorales</taxon>
        <taxon>Syncephalastraceae</taxon>
        <taxon>Syncephalastrum</taxon>
    </lineage>
</organism>
<dbReference type="SUPFAM" id="SSF48371">
    <property type="entry name" value="ARM repeat"/>
    <property type="match status" value="1"/>
</dbReference>
<dbReference type="STRING" id="13706.A0A1X2HPD6"/>
<dbReference type="InterPro" id="IPR016024">
    <property type="entry name" value="ARM-type_fold"/>
</dbReference>
<proteinExistence type="inferred from homology"/>
<keyword evidence="3 4" id="KW-0648">Protein biosynthesis</keyword>
<dbReference type="InterPro" id="IPR036388">
    <property type="entry name" value="WH-like_DNA-bd_sf"/>
</dbReference>
<keyword evidence="7" id="KW-1185">Reference proteome</keyword>
<dbReference type="Gene3D" id="1.25.40.250">
    <property type="entry name" value="ARM repeat, domain 1"/>
    <property type="match status" value="1"/>
</dbReference>
<dbReference type="OrthoDB" id="337745at2759"/>
<dbReference type="InterPro" id="IPR009374">
    <property type="entry name" value="eIF3k"/>
</dbReference>
<dbReference type="PROSITE" id="PS50250">
    <property type="entry name" value="PCI"/>
    <property type="match status" value="1"/>
</dbReference>
<name>A0A1X2HPD6_SYNRA</name>
<dbReference type="GO" id="GO:0005852">
    <property type="term" value="C:eukaryotic translation initiation factor 3 complex"/>
    <property type="evidence" value="ECO:0007669"/>
    <property type="project" value="UniProtKB-UniRule"/>
</dbReference>
<dbReference type="AlphaFoldDB" id="A0A1X2HPD6"/>
<dbReference type="InterPro" id="IPR016020">
    <property type="entry name" value="Transl_init_fac_sub12_N_euk"/>
</dbReference>
<comment type="subcellular location">
    <subcellularLocation>
        <location evidence="4">Cytoplasm</location>
    </subcellularLocation>
</comment>
<dbReference type="PANTHER" id="PTHR13022:SF0">
    <property type="entry name" value="EUKARYOTIC TRANSLATION INITIATION FACTOR 3 SUBUNIT K"/>
    <property type="match status" value="1"/>
</dbReference>
<reference evidence="6 7" key="1">
    <citation type="submission" date="2016-07" db="EMBL/GenBank/DDBJ databases">
        <title>Pervasive Adenine N6-methylation of Active Genes in Fungi.</title>
        <authorList>
            <consortium name="DOE Joint Genome Institute"/>
            <person name="Mondo S.J."/>
            <person name="Dannebaum R.O."/>
            <person name="Kuo R.C."/>
            <person name="Labutti K."/>
            <person name="Haridas S."/>
            <person name="Kuo A."/>
            <person name="Salamov A."/>
            <person name="Ahrendt S.R."/>
            <person name="Lipzen A."/>
            <person name="Sullivan W."/>
            <person name="Andreopoulos W.B."/>
            <person name="Clum A."/>
            <person name="Lindquist E."/>
            <person name="Daum C."/>
            <person name="Ramamoorthy G.K."/>
            <person name="Gryganskyi A."/>
            <person name="Culley D."/>
            <person name="Magnuson J.K."/>
            <person name="James T.Y."/>
            <person name="O'Malley M.A."/>
            <person name="Stajich J.E."/>
            <person name="Spatafora J.W."/>
            <person name="Visel A."/>
            <person name="Grigoriev I.V."/>
        </authorList>
    </citation>
    <scope>NUCLEOTIDE SEQUENCE [LARGE SCALE GENOMIC DNA]</scope>
    <source>
        <strain evidence="6 7">NRRL 2496</strain>
    </source>
</reference>
<dbReference type="OMA" id="GDDLCAD"/>
<dbReference type="InParanoid" id="A0A1X2HPD6"/>